<feature type="domain" description="Ig-like" evidence="2">
    <location>
        <begin position="140"/>
        <end position="229"/>
    </location>
</feature>
<accession>A0AAV6GSA9</accession>
<dbReference type="Pfam" id="PF13927">
    <property type="entry name" value="Ig_3"/>
    <property type="match status" value="2"/>
</dbReference>
<evidence type="ECO:0000313" key="4">
    <source>
        <dbReference type="Proteomes" id="UP000823561"/>
    </source>
</evidence>
<protein>
    <recommendedName>
        <fullName evidence="2">Ig-like domain-containing protein</fullName>
    </recommendedName>
</protein>
<dbReference type="SMART" id="SM00409">
    <property type="entry name" value="IG"/>
    <property type="match status" value="3"/>
</dbReference>
<feature type="signal peptide" evidence="1">
    <location>
        <begin position="1"/>
        <end position="21"/>
    </location>
</feature>
<name>A0AAV6GSA9_9TELE</name>
<sequence length="448" mass="50310">MSRVMPHIPPVFLLLFQILYASRGRFGITSQKWEVKFTRRHVCAVTGSSVVMPCSFTHPTGLMVSKVYWRYRPNHNSRFTNITDGNPKYKGRMQYFWNKNNRKNKTNCTFKLSKLMMSDNGEYFTRIETEDSIEKWMSGSKVTLSVKELSVGVPDPVIEGSVVKLICNNICSSIYEPTVIWRKNGQDLPVKQTNNNELILQSVSTEHEGNYSCALKQHEDHPSKPVELNVMFPPRVPSVSVSPHSQTLEGASVTLTCNSDANPPVENYTWFNRNGSIVSKLDTGKYYNIGNVSSEHTGDYYCEAKNLYGASNSTDLYLDVHYAPRKLSASLNHSGKIAEDSSVTLTCSSDANPPVENYTWYRRTAAETGGPSNVYDNSTNIPLTSDPAQRVDAGDQDDVQYASVQFKSSRGQQVPVYSTVQKFKPHPQQQEEVEYAAVNFSRPTAATQ</sequence>
<dbReference type="InterPro" id="IPR007110">
    <property type="entry name" value="Ig-like_dom"/>
</dbReference>
<evidence type="ECO:0000259" key="2">
    <source>
        <dbReference type="PROSITE" id="PS50835"/>
    </source>
</evidence>
<dbReference type="PANTHER" id="PTHR46013">
    <property type="entry name" value="VASCULAR CELL ADHESION MOLECULE 1"/>
    <property type="match status" value="1"/>
</dbReference>
<organism evidence="3 4">
    <name type="scientific">Alosa alosa</name>
    <name type="common">allis shad</name>
    <dbReference type="NCBI Taxonomy" id="278164"/>
    <lineage>
        <taxon>Eukaryota</taxon>
        <taxon>Metazoa</taxon>
        <taxon>Chordata</taxon>
        <taxon>Craniata</taxon>
        <taxon>Vertebrata</taxon>
        <taxon>Euteleostomi</taxon>
        <taxon>Actinopterygii</taxon>
        <taxon>Neopterygii</taxon>
        <taxon>Teleostei</taxon>
        <taxon>Clupei</taxon>
        <taxon>Clupeiformes</taxon>
        <taxon>Clupeoidei</taxon>
        <taxon>Clupeidae</taxon>
        <taxon>Alosa</taxon>
    </lineage>
</organism>
<keyword evidence="1" id="KW-0732">Signal</keyword>
<dbReference type="Pfam" id="PF07686">
    <property type="entry name" value="V-set"/>
    <property type="match status" value="1"/>
</dbReference>
<dbReference type="InterPro" id="IPR036179">
    <property type="entry name" value="Ig-like_dom_sf"/>
</dbReference>
<dbReference type="AlphaFoldDB" id="A0AAV6GSA9"/>
<evidence type="ECO:0000256" key="1">
    <source>
        <dbReference type="SAM" id="SignalP"/>
    </source>
</evidence>
<feature type="chain" id="PRO_5043372259" description="Ig-like domain-containing protein" evidence="1">
    <location>
        <begin position="22"/>
        <end position="448"/>
    </location>
</feature>
<dbReference type="Gene3D" id="2.60.40.10">
    <property type="entry name" value="Immunoglobulins"/>
    <property type="match status" value="4"/>
</dbReference>
<dbReference type="InterPro" id="IPR003599">
    <property type="entry name" value="Ig_sub"/>
</dbReference>
<evidence type="ECO:0000313" key="3">
    <source>
        <dbReference type="EMBL" id="KAG5278038.1"/>
    </source>
</evidence>
<feature type="domain" description="Ig-like" evidence="2">
    <location>
        <begin position="324"/>
        <end position="394"/>
    </location>
</feature>
<dbReference type="EMBL" id="JADWDJ010000007">
    <property type="protein sequence ID" value="KAG5278038.1"/>
    <property type="molecule type" value="Genomic_DNA"/>
</dbReference>
<dbReference type="InterPro" id="IPR013783">
    <property type="entry name" value="Ig-like_fold"/>
</dbReference>
<comment type="caution">
    <text evidence="3">The sequence shown here is derived from an EMBL/GenBank/DDBJ whole genome shotgun (WGS) entry which is preliminary data.</text>
</comment>
<dbReference type="SMART" id="SM00408">
    <property type="entry name" value="IGc2"/>
    <property type="match status" value="2"/>
</dbReference>
<dbReference type="InterPro" id="IPR003598">
    <property type="entry name" value="Ig_sub2"/>
</dbReference>
<gene>
    <name evidence="3" type="ORF">AALO_G00094510</name>
</gene>
<keyword evidence="4" id="KW-1185">Reference proteome</keyword>
<proteinExistence type="predicted"/>
<dbReference type="SUPFAM" id="SSF48726">
    <property type="entry name" value="Immunoglobulin"/>
    <property type="match status" value="4"/>
</dbReference>
<dbReference type="Proteomes" id="UP000823561">
    <property type="component" value="Chromosome 7"/>
</dbReference>
<feature type="domain" description="Ig-like" evidence="2">
    <location>
        <begin position="237"/>
        <end position="319"/>
    </location>
</feature>
<dbReference type="PANTHER" id="PTHR46013:SF4">
    <property type="entry name" value="B-CELL RECEPTOR CD22-RELATED"/>
    <property type="match status" value="1"/>
</dbReference>
<dbReference type="InterPro" id="IPR013106">
    <property type="entry name" value="Ig_V-set"/>
</dbReference>
<dbReference type="PROSITE" id="PS50835">
    <property type="entry name" value="IG_LIKE"/>
    <property type="match status" value="3"/>
</dbReference>
<reference evidence="3" key="1">
    <citation type="submission" date="2020-10" db="EMBL/GenBank/DDBJ databases">
        <title>Chromosome-scale genome assembly of the Allis shad, Alosa alosa.</title>
        <authorList>
            <person name="Margot Z."/>
            <person name="Christophe K."/>
            <person name="Cabau C."/>
            <person name="Louis A."/>
            <person name="Berthelot C."/>
            <person name="Parey E."/>
            <person name="Roest Crollius H."/>
            <person name="Montfort J."/>
            <person name="Robinson-Rechavi M."/>
            <person name="Bucao C."/>
            <person name="Bouchez O."/>
            <person name="Gislard M."/>
            <person name="Lluch J."/>
            <person name="Milhes M."/>
            <person name="Lampietro C."/>
            <person name="Lopez Roques C."/>
            <person name="Donnadieu C."/>
            <person name="Braasch I."/>
            <person name="Desvignes T."/>
            <person name="Postlethwait J."/>
            <person name="Bobe J."/>
            <person name="Guiguen Y."/>
        </authorList>
    </citation>
    <scope>NUCLEOTIDE SEQUENCE</scope>
    <source>
        <strain evidence="3">M-15738</strain>
        <tissue evidence="3">Blood</tissue>
    </source>
</reference>